<comment type="cofactor">
    <cofactor evidence="3">
        <name>(R)-lipoate</name>
        <dbReference type="ChEBI" id="CHEBI:83088"/>
    </cofactor>
    <text evidence="3">Binds 1 lipoyl cofactor covalently.</text>
</comment>
<dbReference type="SUPFAM" id="SSF51230">
    <property type="entry name" value="Single hybrid motif"/>
    <property type="match status" value="1"/>
</dbReference>
<evidence type="ECO:0000259" key="4">
    <source>
        <dbReference type="PROSITE" id="PS50968"/>
    </source>
</evidence>
<sequence>MAKVIEGLYYSESHEYVRVEDGFGYIGITDYAQHALGNVVYVDMPETDDEVTAGEEFGAVESVKAASDLNSPVSGTVTEINEALEDSPEMINQDAFANWIIKVEMSDTSELDNLMDAKAYEEFCKEQE</sequence>
<organism evidence="5 6">
    <name type="scientific">Xylanibacter caecicola</name>
    <dbReference type="NCBI Taxonomy" id="2736294"/>
    <lineage>
        <taxon>Bacteria</taxon>
        <taxon>Pseudomonadati</taxon>
        <taxon>Bacteroidota</taxon>
        <taxon>Bacteroidia</taxon>
        <taxon>Bacteroidales</taxon>
        <taxon>Prevotellaceae</taxon>
        <taxon>Xylanibacter</taxon>
    </lineage>
</organism>
<comment type="caution">
    <text evidence="5">The sequence shown here is derived from an EMBL/GenBank/DDBJ whole genome shotgun (WGS) entry which is preliminary data.</text>
</comment>
<dbReference type="InterPro" id="IPR011053">
    <property type="entry name" value="Single_hybrid_motif"/>
</dbReference>
<evidence type="ECO:0000256" key="1">
    <source>
        <dbReference type="ARBA" id="ARBA00009249"/>
    </source>
</evidence>
<gene>
    <name evidence="3 5" type="primary">gcvH</name>
    <name evidence="5" type="ORF">HPS54_10785</name>
</gene>
<feature type="modified residue" description="N6-lipoyllysine" evidence="3">
    <location>
        <position position="64"/>
    </location>
</feature>
<dbReference type="InterPro" id="IPR033753">
    <property type="entry name" value="GCV_H/Fam206"/>
</dbReference>
<dbReference type="PANTHER" id="PTHR11715:SF3">
    <property type="entry name" value="GLYCINE CLEAVAGE SYSTEM H PROTEIN-RELATED"/>
    <property type="match status" value="1"/>
</dbReference>
<dbReference type="EMBL" id="JABKKJ010000024">
    <property type="protein sequence ID" value="NPE25986.1"/>
    <property type="molecule type" value="Genomic_DNA"/>
</dbReference>
<dbReference type="Proteomes" id="UP000820977">
    <property type="component" value="Unassembled WGS sequence"/>
</dbReference>
<feature type="domain" description="Lipoyl-binding" evidence="4">
    <location>
        <begin position="23"/>
        <end position="104"/>
    </location>
</feature>
<name>A0ABX2B420_9BACT</name>
<accession>A0ABX2B420</accession>
<dbReference type="InterPro" id="IPR000089">
    <property type="entry name" value="Biotin_lipoyl"/>
</dbReference>
<dbReference type="NCBIfam" id="TIGR00527">
    <property type="entry name" value="gcvH"/>
    <property type="match status" value="1"/>
</dbReference>
<evidence type="ECO:0000256" key="2">
    <source>
        <dbReference type="ARBA" id="ARBA00022823"/>
    </source>
</evidence>
<keyword evidence="6" id="KW-1185">Reference proteome</keyword>
<dbReference type="InterPro" id="IPR017453">
    <property type="entry name" value="GCV_H_sub"/>
</dbReference>
<dbReference type="PROSITE" id="PS50968">
    <property type="entry name" value="BIOTINYL_LIPOYL"/>
    <property type="match status" value="1"/>
</dbReference>
<evidence type="ECO:0000256" key="3">
    <source>
        <dbReference type="HAMAP-Rule" id="MF_00272"/>
    </source>
</evidence>
<dbReference type="Gene3D" id="2.40.50.100">
    <property type="match status" value="1"/>
</dbReference>
<keyword evidence="2 3" id="KW-0450">Lipoyl</keyword>
<dbReference type="PANTHER" id="PTHR11715">
    <property type="entry name" value="GLYCINE CLEAVAGE SYSTEM H PROTEIN"/>
    <property type="match status" value="1"/>
</dbReference>
<proteinExistence type="inferred from homology"/>
<dbReference type="Pfam" id="PF01597">
    <property type="entry name" value="GCV_H"/>
    <property type="match status" value="1"/>
</dbReference>
<dbReference type="InterPro" id="IPR003016">
    <property type="entry name" value="2-oxoA_DH_lipoyl-BS"/>
</dbReference>
<dbReference type="RefSeq" id="WP_172345455.1">
    <property type="nucleotide sequence ID" value="NZ_CASYYZ010000081.1"/>
</dbReference>
<comment type="similarity">
    <text evidence="1 3">Belongs to the GcvH family.</text>
</comment>
<comment type="function">
    <text evidence="3">The glycine cleavage system catalyzes the degradation of glycine. The H protein shuttles the methylamine group of glycine from the P protein to the T protein.</text>
</comment>
<evidence type="ECO:0000313" key="5">
    <source>
        <dbReference type="EMBL" id="NPE25986.1"/>
    </source>
</evidence>
<evidence type="ECO:0000313" key="6">
    <source>
        <dbReference type="Proteomes" id="UP000820977"/>
    </source>
</evidence>
<comment type="subunit">
    <text evidence="3">The glycine cleavage system is composed of four proteins: P, T, L and H.</text>
</comment>
<reference evidence="5 6" key="1">
    <citation type="submission" date="2020-05" db="EMBL/GenBank/DDBJ databases">
        <title>Distinct polysaccharide utilization as determinants for interspecies competition between intestinal Prevotella spp.</title>
        <authorList>
            <person name="Galvez E.J.C."/>
            <person name="Iljazovic A."/>
            <person name="Strowig T."/>
        </authorList>
    </citation>
    <scope>NUCLEOTIDE SEQUENCE [LARGE SCALE GENOMIC DNA]</scope>
    <source>
        <strain evidence="5 6">PCHR</strain>
    </source>
</reference>
<dbReference type="HAMAP" id="MF_00272">
    <property type="entry name" value="GcvH"/>
    <property type="match status" value="1"/>
</dbReference>
<protein>
    <recommendedName>
        <fullName evidence="3">Glycine cleavage system H protein</fullName>
    </recommendedName>
</protein>
<dbReference type="InterPro" id="IPR002930">
    <property type="entry name" value="GCV_H"/>
</dbReference>
<dbReference type="PROSITE" id="PS00189">
    <property type="entry name" value="LIPOYL"/>
    <property type="match status" value="1"/>
</dbReference>
<dbReference type="CDD" id="cd06848">
    <property type="entry name" value="GCS_H"/>
    <property type="match status" value="1"/>
</dbReference>
<dbReference type="NCBIfam" id="NF002270">
    <property type="entry name" value="PRK01202.1"/>
    <property type="match status" value="1"/>
</dbReference>